<dbReference type="PROSITE" id="PS51257">
    <property type="entry name" value="PROKAR_LIPOPROTEIN"/>
    <property type="match status" value="1"/>
</dbReference>
<organism evidence="2 3">
    <name type="scientific">Mammaliicoccus vitulinus</name>
    <dbReference type="NCBI Taxonomy" id="71237"/>
    <lineage>
        <taxon>Bacteria</taxon>
        <taxon>Bacillati</taxon>
        <taxon>Bacillota</taxon>
        <taxon>Bacilli</taxon>
        <taxon>Bacillales</taxon>
        <taxon>Staphylococcaceae</taxon>
        <taxon>Mammaliicoccus</taxon>
    </lineage>
</organism>
<evidence type="ECO:0008006" key="4">
    <source>
        <dbReference type="Google" id="ProtNLM"/>
    </source>
</evidence>
<dbReference type="AlphaFoldDB" id="A0A2T4PSP1"/>
<dbReference type="Proteomes" id="UP000241209">
    <property type="component" value="Unassembled WGS sequence"/>
</dbReference>
<accession>A0A2T4PSP1</accession>
<gene>
    <name evidence="2" type="ORF">BU072_08970</name>
</gene>
<dbReference type="EMBL" id="PZFK01000016">
    <property type="protein sequence ID" value="PTI29303.1"/>
    <property type="molecule type" value="Genomic_DNA"/>
</dbReference>
<dbReference type="OrthoDB" id="2418587at2"/>
<evidence type="ECO:0000256" key="1">
    <source>
        <dbReference type="SAM" id="SignalP"/>
    </source>
</evidence>
<sequence length="261" mass="30293">MKKLTLTTFVLTITLILASCSPQGQNYYKNSSDAIEAFQKNIKDVDTHSIKSKNETTVNFQDKKTQLKQNSYGRTNHHDKLAFNVEQSSNTKQFNTQNKSVFINSNEIQSSPKTKYLNYRAQNAEIDYYQKIGQDWFDLTTFNQSLLKPIEDDISINENTLSYEGTNSVMKYLYQLGFNQSPLVDQKSLSNINDLKIKKGKFNLTFQEDKTLPKKLTFDIVATGKIKNETINIHMKQTTQFYKFNNTDVQPYKHLTDNHYK</sequence>
<dbReference type="RefSeq" id="WP_107536925.1">
    <property type="nucleotide sequence ID" value="NZ_CANQVP010000099.1"/>
</dbReference>
<reference evidence="2 3" key="1">
    <citation type="journal article" date="2016" name="Front. Microbiol.">
        <title>Comprehensive Phylogenetic Analysis of Bovine Non-aureus Staphylococci Species Based on Whole-Genome Sequencing.</title>
        <authorList>
            <person name="Naushad S."/>
            <person name="Barkema H.W."/>
            <person name="Luby C."/>
            <person name="Condas L.A."/>
            <person name="Nobrega D.B."/>
            <person name="Carson D.A."/>
            <person name="De Buck J."/>
        </authorList>
    </citation>
    <scope>NUCLEOTIDE SEQUENCE [LARGE SCALE GENOMIC DNA]</scope>
    <source>
        <strain evidence="2 3">SNUC 2204</strain>
    </source>
</reference>
<feature type="chain" id="PRO_5038927409" description="Lipoprotein" evidence="1">
    <location>
        <begin position="25"/>
        <end position="261"/>
    </location>
</feature>
<feature type="signal peptide" evidence="1">
    <location>
        <begin position="1"/>
        <end position="24"/>
    </location>
</feature>
<protein>
    <recommendedName>
        <fullName evidence="4">Lipoprotein</fullName>
    </recommendedName>
</protein>
<evidence type="ECO:0000313" key="2">
    <source>
        <dbReference type="EMBL" id="PTI29303.1"/>
    </source>
</evidence>
<comment type="caution">
    <text evidence="2">The sequence shown here is derived from an EMBL/GenBank/DDBJ whole genome shotgun (WGS) entry which is preliminary data.</text>
</comment>
<name>A0A2T4PSP1_9STAP</name>
<evidence type="ECO:0000313" key="3">
    <source>
        <dbReference type="Proteomes" id="UP000241209"/>
    </source>
</evidence>
<keyword evidence="1" id="KW-0732">Signal</keyword>
<dbReference type="STRING" id="1167632.GCA_000286335_01493"/>
<proteinExistence type="predicted"/>